<dbReference type="RefSeq" id="WP_053435487.1">
    <property type="nucleotide sequence ID" value="NZ_LGUF01000007.1"/>
</dbReference>
<evidence type="ECO:0000313" key="7">
    <source>
        <dbReference type="Proteomes" id="UP000037109"/>
    </source>
</evidence>
<dbReference type="EMBL" id="LGUF01000007">
    <property type="protein sequence ID" value="KON88118.1"/>
    <property type="molecule type" value="Genomic_DNA"/>
</dbReference>
<evidence type="ECO:0000256" key="2">
    <source>
        <dbReference type="ARBA" id="ARBA00023125"/>
    </source>
</evidence>
<proteinExistence type="predicted"/>
<evidence type="ECO:0000313" key="6">
    <source>
        <dbReference type="EMBL" id="KON88118.1"/>
    </source>
</evidence>
<feature type="DNA-binding region" description="H-T-H motif" evidence="4">
    <location>
        <begin position="32"/>
        <end position="51"/>
    </location>
</feature>
<dbReference type="SUPFAM" id="SSF46689">
    <property type="entry name" value="Homeodomain-like"/>
    <property type="match status" value="1"/>
</dbReference>
<dbReference type="InterPro" id="IPR001647">
    <property type="entry name" value="HTH_TetR"/>
</dbReference>
<dbReference type="Pfam" id="PF00440">
    <property type="entry name" value="TetR_N"/>
    <property type="match status" value="1"/>
</dbReference>
<dbReference type="SUPFAM" id="SSF48498">
    <property type="entry name" value="Tetracyclin repressor-like, C-terminal domain"/>
    <property type="match status" value="1"/>
</dbReference>
<protein>
    <submittedName>
        <fullName evidence="6">TetR family transcriptional regulator</fullName>
    </submittedName>
</protein>
<dbReference type="PROSITE" id="PS50977">
    <property type="entry name" value="HTH_TETR_2"/>
    <property type="match status" value="1"/>
</dbReference>
<evidence type="ECO:0000256" key="3">
    <source>
        <dbReference type="ARBA" id="ARBA00023163"/>
    </source>
</evidence>
<evidence type="ECO:0000259" key="5">
    <source>
        <dbReference type="PROSITE" id="PS50977"/>
    </source>
</evidence>
<name>A0A0M0GED1_SPOGL</name>
<dbReference type="PRINTS" id="PR00455">
    <property type="entry name" value="HTHTETR"/>
</dbReference>
<dbReference type="GO" id="GO:0003677">
    <property type="term" value="F:DNA binding"/>
    <property type="evidence" value="ECO:0007669"/>
    <property type="project" value="UniProtKB-UniRule"/>
</dbReference>
<dbReference type="PANTHER" id="PTHR47506">
    <property type="entry name" value="TRANSCRIPTIONAL REGULATORY PROTEIN"/>
    <property type="match status" value="1"/>
</dbReference>
<dbReference type="Proteomes" id="UP000037109">
    <property type="component" value="Unassembled WGS sequence"/>
</dbReference>
<organism evidence="6 7">
    <name type="scientific">Sporosarcina globispora</name>
    <name type="common">Bacillus globisporus</name>
    <dbReference type="NCBI Taxonomy" id="1459"/>
    <lineage>
        <taxon>Bacteria</taxon>
        <taxon>Bacillati</taxon>
        <taxon>Bacillota</taxon>
        <taxon>Bacilli</taxon>
        <taxon>Bacillales</taxon>
        <taxon>Caryophanaceae</taxon>
        <taxon>Sporosarcina</taxon>
    </lineage>
</organism>
<evidence type="ECO:0000256" key="4">
    <source>
        <dbReference type="PROSITE-ProRule" id="PRU00335"/>
    </source>
</evidence>
<accession>A0A0M0GED1</accession>
<dbReference type="PATRIC" id="fig|1459.3.peg.3424"/>
<keyword evidence="1" id="KW-0805">Transcription regulation</keyword>
<reference evidence="7" key="1">
    <citation type="submission" date="2015-07" db="EMBL/GenBank/DDBJ databases">
        <title>Fjat-10036 dsm4.</title>
        <authorList>
            <person name="Liu B."/>
            <person name="Wang J."/>
            <person name="Zhu Y."/>
            <person name="Liu G."/>
            <person name="Chen Q."/>
            <person name="Chen Z."/>
            <person name="Lan J."/>
            <person name="Che J."/>
            <person name="Ge C."/>
            <person name="Shi H."/>
            <person name="Pan Z."/>
            <person name="Liu X."/>
        </authorList>
    </citation>
    <scope>NUCLEOTIDE SEQUENCE [LARGE SCALE GENOMIC DNA]</scope>
    <source>
        <strain evidence="7">DSM 4</strain>
    </source>
</reference>
<dbReference type="AlphaFoldDB" id="A0A0M0GED1"/>
<comment type="caution">
    <text evidence="6">The sequence shown here is derived from an EMBL/GenBank/DDBJ whole genome shotgun (WGS) entry which is preliminary data.</text>
</comment>
<dbReference type="OrthoDB" id="113732at2"/>
<dbReference type="InterPro" id="IPR036271">
    <property type="entry name" value="Tet_transcr_reg_TetR-rel_C_sf"/>
</dbReference>
<keyword evidence="2 4" id="KW-0238">DNA-binding</keyword>
<dbReference type="Pfam" id="PF16925">
    <property type="entry name" value="TetR_C_13"/>
    <property type="match status" value="1"/>
</dbReference>
<evidence type="ECO:0000256" key="1">
    <source>
        <dbReference type="ARBA" id="ARBA00023015"/>
    </source>
</evidence>
<feature type="domain" description="HTH tetR-type" evidence="5">
    <location>
        <begin position="9"/>
        <end position="69"/>
    </location>
</feature>
<sequence length="198" mass="22632">MNNRGRPREFNYSSIVDVAMKTFWIRGYEGCSTQDLCSDTGLGKGSLYNTFGSKHELYKQVLERYHEIGIREQKKLLDTPIPVKERLSNFFAWALKEDFENIDQKGCLLINASVERAKNDLMVQEIFSKHVELLKQAIEKVMEEGLQTGEISKKQSAEELASLLLSSYYGFRVLNVSMQNRMLAEQVIKGTMDSIFGA</sequence>
<dbReference type="Gene3D" id="1.10.10.60">
    <property type="entry name" value="Homeodomain-like"/>
    <property type="match status" value="1"/>
</dbReference>
<dbReference type="Gene3D" id="1.10.357.10">
    <property type="entry name" value="Tetracycline Repressor, domain 2"/>
    <property type="match status" value="1"/>
</dbReference>
<dbReference type="InterPro" id="IPR011075">
    <property type="entry name" value="TetR_C"/>
</dbReference>
<keyword evidence="7" id="KW-1185">Reference proteome</keyword>
<dbReference type="InterPro" id="IPR009057">
    <property type="entry name" value="Homeodomain-like_sf"/>
</dbReference>
<dbReference type="PANTHER" id="PTHR47506:SF1">
    <property type="entry name" value="HTH-TYPE TRANSCRIPTIONAL REGULATOR YJDC"/>
    <property type="match status" value="1"/>
</dbReference>
<gene>
    <name evidence="6" type="ORF">AF332_15750</name>
</gene>
<keyword evidence="3" id="KW-0804">Transcription</keyword>